<sequence length="332" mass="37017">MKTIKILFVIAIALSMYACSGDDNDRFKPVLAEDVTFFEDGEVEMLFENAGPNGITMVFIGDGYVKEDLGEIYGSYRADAERYFDYLFSREPFASYQEHFNAAIIYTESQSRTIPENESVDSTALGSYAYEGWTGRDFYASDYDKLDFYKNKLPIGYRNNSNILIVLNGRGGGNACFGCDVAHSGSTSQFTMVHEVGHSFGGLGDEYELQNQTTPNVSFIPNLDNTDDLSQIKWSHFIDLPGYANVGAYEGGGYVSEGVWRPQNESIMRGGSSIFADLFNAPSRETIVKRIYEIRGIPYDFETFLANDVVTRSAISTQGKSVNTQVLYGCMH</sequence>
<dbReference type="AlphaFoldDB" id="A0A238YYE5"/>
<name>A0A238YYE5_9FLAO</name>
<evidence type="ECO:0000256" key="1">
    <source>
        <dbReference type="SAM" id="SignalP"/>
    </source>
</evidence>
<dbReference type="Gene3D" id="3.40.390.10">
    <property type="entry name" value="Collagenase (Catalytic Domain)"/>
    <property type="match status" value="1"/>
</dbReference>
<dbReference type="Proteomes" id="UP000198379">
    <property type="component" value="Unassembled WGS sequence"/>
</dbReference>
<feature type="chain" id="PRO_5012398871" evidence="1">
    <location>
        <begin position="21"/>
        <end position="332"/>
    </location>
</feature>
<accession>A0A238YYE5</accession>
<gene>
    <name evidence="2" type="ORF">SAMN06265376_102454</name>
</gene>
<protein>
    <submittedName>
        <fullName evidence="2">IgA Peptidase M64</fullName>
    </submittedName>
</protein>
<dbReference type="PROSITE" id="PS51257">
    <property type="entry name" value="PROKAR_LIPOPROTEIN"/>
    <property type="match status" value="1"/>
</dbReference>
<dbReference type="InterPro" id="IPR019026">
    <property type="entry name" value="Peptidase_M64_IgA"/>
</dbReference>
<dbReference type="EMBL" id="FZNY01000002">
    <property type="protein sequence ID" value="SNR76012.1"/>
    <property type="molecule type" value="Genomic_DNA"/>
</dbReference>
<evidence type="ECO:0000313" key="2">
    <source>
        <dbReference type="EMBL" id="SNR76012.1"/>
    </source>
</evidence>
<dbReference type="RefSeq" id="WP_089371196.1">
    <property type="nucleotide sequence ID" value="NZ_BMEP01000001.1"/>
</dbReference>
<keyword evidence="1" id="KW-0732">Signal</keyword>
<dbReference type="OrthoDB" id="127762at2"/>
<proteinExistence type="predicted"/>
<dbReference type="InterPro" id="IPR024079">
    <property type="entry name" value="MetalloPept_cat_dom_sf"/>
</dbReference>
<feature type="signal peptide" evidence="1">
    <location>
        <begin position="1"/>
        <end position="20"/>
    </location>
</feature>
<dbReference type="Pfam" id="PF09471">
    <property type="entry name" value="Peptidase_M64"/>
    <property type="match status" value="1"/>
</dbReference>
<reference evidence="2 3" key="1">
    <citation type="submission" date="2017-06" db="EMBL/GenBank/DDBJ databases">
        <authorList>
            <person name="Kim H.J."/>
            <person name="Triplett B.A."/>
        </authorList>
    </citation>
    <scope>NUCLEOTIDE SEQUENCE [LARGE SCALE GENOMIC DNA]</scope>
    <source>
        <strain evidence="2 3">DSM 25597</strain>
    </source>
</reference>
<keyword evidence="3" id="KW-1185">Reference proteome</keyword>
<organism evidence="2 3">
    <name type="scientific">Dokdonia pacifica</name>
    <dbReference type="NCBI Taxonomy" id="1627892"/>
    <lineage>
        <taxon>Bacteria</taxon>
        <taxon>Pseudomonadati</taxon>
        <taxon>Bacteroidota</taxon>
        <taxon>Flavobacteriia</taxon>
        <taxon>Flavobacteriales</taxon>
        <taxon>Flavobacteriaceae</taxon>
        <taxon>Dokdonia</taxon>
    </lineage>
</organism>
<evidence type="ECO:0000313" key="3">
    <source>
        <dbReference type="Proteomes" id="UP000198379"/>
    </source>
</evidence>
<dbReference type="GO" id="GO:0008237">
    <property type="term" value="F:metallopeptidase activity"/>
    <property type="evidence" value="ECO:0007669"/>
    <property type="project" value="InterPro"/>
</dbReference>